<dbReference type="OrthoDB" id="3555005at2759"/>
<sequence length="71" mass="8192">MFDIIIIIIAVVMITFAISIIIFTGSKIKEPDPNPDMQQNKCRVKTTIFRHQRSSLRRTSKYQHSISNADL</sequence>
<evidence type="ECO:0000256" key="1">
    <source>
        <dbReference type="SAM" id="Phobius"/>
    </source>
</evidence>
<proteinExistence type="predicted"/>
<dbReference type="AlphaFoldDB" id="M7TXM6"/>
<protein>
    <submittedName>
        <fullName evidence="2">Uncharacterized protein</fullName>
    </submittedName>
</protein>
<dbReference type="EMBL" id="KB707785">
    <property type="protein sequence ID" value="EMR88421.1"/>
    <property type="molecule type" value="Genomic_DNA"/>
</dbReference>
<organism evidence="2 3">
    <name type="scientific">Botryotinia fuckeliana (strain BcDW1)</name>
    <name type="common">Noble rot fungus</name>
    <name type="synonym">Botrytis cinerea</name>
    <dbReference type="NCBI Taxonomy" id="1290391"/>
    <lineage>
        <taxon>Eukaryota</taxon>
        <taxon>Fungi</taxon>
        <taxon>Dikarya</taxon>
        <taxon>Ascomycota</taxon>
        <taxon>Pezizomycotina</taxon>
        <taxon>Leotiomycetes</taxon>
        <taxon>Helotiales</taxon>
        <taxon>Sclerotiniaceae</taxon>
        <taxon>Botrytis</taxon>
    </lineage>
</organism>
<keyword evidence="1" id="KW-0472">Membrane</keyword>
<keyword evidence="1" id="KW-0812">Transmembrane</keyword>
<name>M7TXM6_BOTF1</name>
<dbReference type="HOGENOM" id="CLU_2739693_0_0_1"/>
<keyword evidence="1" id="KW-1133">Transmembrane helix</keyword>
<dbReference type="Proteomes" id="UP000012045">
    <property type="component" value="Unassembled WGS sequence"/>
</dbReference>
<gene>
    <name evidence="2" type="ORF">BcDW1_2759</name>
</gene>
<evidence type="ECO:0000313" key="2">
    <source>
        <dbReference type="EMBL" id="EMR88421.1"/>
    </source>
</evidence>
<evidence type="ECO:0000313" key="3">
    <source>
        <dbReference type="Proteomes" id="UP000012045"/>
    </source>
</evidence>
<accession>M7TXM6</accession>
<feature type="transmembrane region" description="Helical" evidence="1">
    <location>
        <begin position="6"/>
        <end position="25"/>
    </location>
</feature>
<reference evidence="3" key="1">
    <citation type="journal article" date="2013" name="Genome Announc.">
        <title>Draft genome sequence of Botrytis cinerea BcDW1, inoculum for noble rot of grape berries.</title>
        <authorList>
            <person name="Blanco-Ulate B."/>
            <person name="Allen G."/>
            <person name="Powell A.L."/>
            <person name="Cantu D."/>
        </authorList>
    </citation>
    <scope>NUCLEOTIDE SEQUENCE [LARGE SCALE GENOMIC DNA]</scope>
    <source>
        <strain evidence="3">BcDW1</strain>
    </source>
</reference>